<dbReference type="Proteomes" id="UP000238095">
    <property type="component" value="Chromosome 1"/>
</dbReference>
<feature type="domain" description="Beta-lactamase-related" evidence="1">
    <location>
        <begin position="19"/>
        <end position="253"/>
    </location>
</feature>
<evidence type="ECO:0000259" key="1">
    <source>
        <dbReference type="Pfam" id="PF00144"/>
    </source>
</evidence>
<dbReference type="PANTHER" id="PTHR46825:SF7">
    <property type="entry name" value="D-ALANYL-D-ALANINE CARBOXYPEPTIDASE"/>
    <property type="match status" value="1"/>
</dbReference>
<sequence>MLCSIILNGKHLPTKQSNVVVPWWSFTKPVLATAALTLVRDGLIQLDDQVQEGPFTLRQLLKHQAGLADYSELQEYHAAVADSQVPWPAAEMMQRLDGTRLRYAPGAAWRYSNVGYMLVAKLIERITGLSIEKALARRVFLPLGLTHARLAKTQEDLGEVYSENISSYHPGWVYHGLLVGPLSESTVLLNHLLTGQLLPPSLLQEMQHAIVLGGSMPGRPWATPGYGLGLMIGGTKSGHMLTGHTGVGPGGVIAVFHCSSGHNVATCSVFDEGGDEGQVEAKVLERLLIAVGAEKQVGEAQ</sequence>
<dbReference type="Gene3D" id="3.40.710.10">
    <property type="entry name" value="DD-peptidase/beta-lactamase superfamily"/>
    <property type="match status" value="1"/>
</dbReference>
<protein>
    <submittedName>
        <fullName evidence="2">Beta-lactamase</fullName>
    </submittedName>
</protein>
<dbReference type="InterPro" id="IPR001466">
    <property type="entry name" value="Beta-lactam-related"/>
</dbReference>
<gene>
    <name evidence="2" type="ORF">CFBP3840_05389</name>
</gene>
<evidence type="ECO:0000313" key="2">
    <source>
        <dbReference type="EMBL" id="SOS42394.1"/>
    </source>
</evidence>
<dbReference type="AlphaFoldDB" id="A0A2K4X2S8"/>
<dbReference type="RefSeq" id="WP_057425411.1">
    <property type="nucleotide sequence ID" value="NZ_LT963409.1"/>
</dbReference>
<accession>A0A2K4X2S8</accession>
<dbReference type="PANTHER" id="PTHR46825">
    <property type="entry name" value="D-ALANYL-D-ALANINE-CARBOXYPEPTIDASE/ENDOPEPTIDASE AMPH"/>
    <property type="match status" value="1"/>
</dbReference>
<dbReference type="InterPro" id="IPR050491">
    <property type="entry name" value="AmpC-like"/>
</dbReference>
<name>A0A2K4X2S8_PSESX</name>
<dbReference type="InterPro" id="IPR012338">
    <property type="entry name" value="Beta-lactam/transpept-like"/>
</dbReference>
<proteinExistence type="predicted"/>
<dbReference type="EMBL" id="LT963409">
    <property type="protein sequence ID" value="SOS42394.1"/>
    <property type="molecule type" value="Genomic_DNA"/>
</dbReference>
<reference evidence="2 3" key="1">
    <citation type="submission" date="2017-11" db="EMBL/GenBank/DDBJ databases">
        <authorList>
            <person name="Han C.G."/>
        </authorList>
    </citation>
    <scope>NUCLEOTIDE SEQUENCE [LARGE SCALE GENOMIC DNA]</scope>
    <source>
        <strain evidence="2">CFBP3840</strain>
    </source>
</reference>
<evidence type="ECO:0000313" key="3">
    <source>
        <dbReference type="Proteomes" id="UP000238095"/>
    </source>
</evidence>
<dbReference type="SUPFAM" id="SSF56601">
    <property type="entry name" value="beta-lactamase/transpeptidase-like"/>
    <property type="match status" value="1"/>
</dbReference>
<dbReference type="Pfam" id="PF00144">
    <property type="entry name" value="Beta-lactamase"/>
    <property type="match status" value="1"/>
</dbReference>
<organism evidence="2 3">
    <name type="scientific">Pseudomonas syringae</name>
    <dbReference type="NCBI Taxonomy" id="317"/>
    <lineage>
        <taxon>Bacteria</taxon>
        <taxon>Pseudomonadati</taxon>
        <taxon>Pseudomonadota</taxon>
        <taxon>Gammaproteobacteria</taxon>
        <taxon>Pseudomonadales</taxon>
        <taxon>Pseudomonadaceae</taxon>
        <taxon>Pseudomonas</taxon>
    </lineage>
</organism>